<dbReference type="Proteomes" id="UP001497602">
    <property type="component" value="Unassembled WGS sequence"/>
</dbReference>
<feature type="transmembrane region" description="Helical" evidence="6">
    <location>
        <begin position="725"/>
        <end position="747"/>
    </location>
</feature>
<evidence type="ECO:0000259" key="7">
    <source>
        <dbReference type="Pfam" id="PF02687"/>
    </source>
</evidence>
<dbReference type="Pfam" id="PF12704">
    <property type="entry name" value="MacB_PCD"/>
    <property type="match status" value="2"/>
</dbReference>
<evidence type="ECO:0000259" key="8">
    <source>
        <dbReference type="Pfam" id="PF12704"/>
    </source>
</evidence>
<keyword evidence="2" id="KW-1003">Cell membrane</keyword>
<keyword evidence="5 6" id="KW-0472">Membrane</keyword>
<evidence type="ECO:0000256" key="3">
    <source>
        <dbReference type="ARBA" id="ARBA00022692"/>
    </source>
</evidence>
<name>A0ABP1FDA2_9FLAO</name>
<accession>A0ABP1FDA2</accession>
<dbReference type="PANTHER" id="PTHR30572:SF18">
    <property type="entry name" value="ABC-TYPE MACROLIDE FAMILY EXPORT SYSTEM PERMEASE COMPONENT 2"/>
    <property type="match status" value="1"/>
</dbReference>
<dbReference type="InterPro" id="IPR050250">
    <property type="entry name" value="Macrolide_Exporter_MacB"/>
</dbReference>
<evidence type="ECO:0000256" key="6">
    <source>
        <dbReference type="SAM" id="Phobius"/>
    </source>
</evidence>
<keyword evidence="3 6" id="KW-0812">Transmembrane</keyword>
<feature type="domain" description="ABC3 transporter permease C-terminal" evidence="7">
    <location>
        <begin position="684"/>
        <end position="794"/>
    </location>
</feature>
<comment type="caution">
    <text evidence="9">The sequence shown here is derived from an EMBL/GenBank/DDBJ whole genome shotgun (WGS) entry which is preliminary data.</text>
</comment>
<feature type="transmembrane region" description="Helical" evidence="6">
    <location>
        <begin position="335"/>
        <end position="358"/>
    </location>
</feature>
<evidence type="ECO:0000313" key="10">
    <source>
        <dbReference type="Proteomes" id="UP001497602"/>
    </source>
</evidence>
<dbReference type="InterPro" id="IPR025857">
    <property type="entry name" value="MacB_PCD"/>
</dbReference>
<comment type="subcellular location">
    <subcellularLocation>
        <location evidence="1">Cell membrane</location>
        <topology evidence="1">Multi-pass membrane protein</topology>
    </subcellularLocation>
</comment>
<feature type="transmembrane region" description="Helical" evidence="6">
    <location>
        <begin position="286"/>
        <end position="314"/>
    </location>
</feature>
<evidence type="ECO:0000256" key="5">
    <source>
        <dbReference type="ARBA" id="ARBA00023136"/>
    </source>
</evidence>
<feature type="transmembrane region" description="Helical" evidence="6">
    <location>
        <begin position="767"/>
        <end position="790"/>
    </location>
</feature>
<proteinExistence type="predicted"/>
<feature type="transmembrane region" description="Helical" evidence="6">
    <location>
        <begin position="681"/>
        <end position="705"/>
    </location>
</feature>
<feature type="transmembrane region" description="Helical" evidence="6">
    <location>
        <begin position="378"/>
        <end position="401"/>
    </location>
</feature>
<sequence>MLQTWFKIFFRNQKKNWLNTVINISGITLGLSGLLIVLLYLNEEKSYNQWNPFKDNIYRVNSSHKTDGIWFVANAGQYHTYKNEIPEVEETLMVSPFYRSRVVSFGNVSEFTEKVTHTEPQFFDFFPFEVVEGSTKKFIESRKNIALSKVYAQRIFKNEKAVGNIVKIGTEEFVVTCVFKIPGNSHQEPELIIQFRNPIEIHWGNHNYELFCKVKKGTDVTLLKKKMEDILVQKFYKQQAEQGGVSLEEYEEKYGFKKVLLDQLSTIYLHNTAKRAGPSGTGNYQLLMILLGLSILLIIISCVNFINLAIASASQRAKEVGVKKTLGLSKKQLNLQYIIEVILQGILSFILALIITELTLPFFNEFIQKDLSILNGKIITILLVVTLFISFFMGSFPAYYLSNFKSVEVLKGNISKTKKGNLARNIMLALQFLISGFFIIGMLIINNQIQYMMDKDLGFSKEQVLNVEMFNIEGNQYEKYKLAKKILSKNENIIDVTTAMFVPGEGFVNGTGFHYKDISFNSASNTVDLNYIDFAKLKILKGRGFSERFTSDTVNSIIINETIARKIGVYNDPIGKKVRLGWMGDDEKPLEIIGMIKDYHFDGFDNEISPMFLVSWETFSFTKDWIPSIQFKLNTENLDTTIATIEDFWRTNIDTKYPFSYEFLDQKFAKTYDKYKKQQTMFLILSIIVVIIALLGLFALATLTIQQRLKEVAIRKTLGASVNEIMFPLITNFVKITLIASIILIPFGYYFMQNWLNNFVYRIEMPWWPYIATPLLLVFLVFVVVGIKAFNATKVDLIKYLKFE</sequence>
<dbReference type="Pfam" id="PF02687">
    <property type="entry name" value="FtsX"/>
    <property type="match status" value="2"/>
</dbReference>
<protein>
    <submittedName>
        <fullName evidence="9">ABC transport system permease protein</fullName>
    </submittedName>
</protein>
<organism evidence="9 10">
    <name type="scientific">Tenacibaculum vairaonense</name>
    <dbReference type="NCBI Taxonomy" id="3137860"/>
    <lineage>
        <taxon>Bacteria</taxon>
        <taxon>Pseudomonadati</taxon>
        <taxon>Bacteroidota</taxon>
        <taxon>Flavobacteriia</taxon>
        <taxon>Flavobacteriales</taxon>
        <taxon>Flavobacteriaceae</taxon>
        <taxon>Tenacibaculum</taxon>
    </lineage>
</organism>
<feature type="domain" description="ABC3 transporter permease C-terminal" evidence="7">
    <location>
        <begin position="293"/>
        <end position="403"/>
    </location>
</feature>
<dbReference type="InterPro" id="IPR003838">
    <property type="entry name" value="ABC3_permease_C"/>
</dbReference>
<feature type="domain" description="MacB-like periplasmic core" evidence="8">
    <location>
        <begin position="20"/>
        <end position="229"/>
    </location>
</feature>
<dbReference type="RefSeq" id="WP_348739940.1">
    <property type="nucleotide sequence ID" value="NZ_CAXJRC010000044.1"/>
</dbReference>
<dbReference type="PANTHER" id="PTHR30572">
    <property type="entry name" value="MEMBRANE COMPONENT OF TRANSPORTER-RELATED"/>
    <property type="match status" value="1"/>
</dbReference>
<evidence type="ECO:0000256" key="4">
    <source>
        <dbReference type="ARBA" id="ARBA00022989"/>
    </source>
</evidence>
<evidence type="ECO:0000256" key="2">
    <source>
        <dbReference type="ARBA" id="ARBA00022475"/>
    </source>
</evidence>
<evidence type="ECO:0000313" key="9">
    <source>
        <dbReference type="EMBL" id="CAL2108353.1"/>
    </source>
</evidence>
<gene>
    <name evidence="9" type="ORF">T190115A13A_70126</name>
</gene>
<reference evidence="9 10" key="1">
    <citation type="submission" date="2024-05" db="EMBL/GenBank/DDBJ databases">
        <authorList>
            <person name="Duchaud E."/>
        </authorList>
    </citation>
    <scope>NUCLEOTIDE SEQUENCE [LARGE SCALE GENOMIC DNA]</scope>
    <source>
        <strain evidence="9">Ena-SAMPLE-TAB-13-05-2024-13:56:06:370-140305</strain>
    </source>
</reference>
<feature type="domain" description="MacB-like periplasmic core" evidence="8">
    <location>
        <begin position="437"/>
        <end position="645"/>
    </location>
</feature>
<keyword evidence="10" id="KW-1185">Reference proteome</keyword>
<feature type="transmembrane region" description="Helical" evidence="6">
    <location>
        <begin position="422"/>
        <end position="445"/>
    </location>
</feature>
<feature type="transmembrane region" description="Helical" evidence="6">
    <location>
        <begin position="21"/>
        <end position="41"/>
    </location>
</feature>
<dbReference type="EMBL" id="CAXJRC010000044">
    <property type="protein sequence ID" value="CAL2108353.1"/>
    <property type="molecule type" value="Genomic_DNA"/>
</dbReference>
<keyword evidence="4 6" id="KW-1133">Transmembrane helix</keyword>
<evidence type="ECO:0000256" key="1">
    <source>
        <dbReference type="ARBA" id="ARBA00004651"/>
    </source>
</evidence>